<evidence type="ECO:0000313" key="3">
    <source>
        <dbReference type="Proteomes" id="UP000628710"/>
    </source>
</evidence>
<organism evidence="2 3">
    <name type="scientific">Marinomonas transparens</name>
    <dbReference type="NCBI Taxonomy" id="2795388"/>
    <lineage>
        <taxon>Bacteria</taxon>
        <taxon>Pseudomonadati</taxon>
        <taxon>Pseudomonadota</taxon>
        <taxon>Gammaproteobacteria</taxon>
        <taxon>Oceanospirillales</taxon>
        <taxon>Oceanospirillaceae</taxon>
        <taxon>Marinomonas</taxon>
    </lineage>
</organism>
<protein>
    <recommendedName>
        <fullName evidence="1">Bacterial Ig-like domain-containing protein</fullName>
    </recommendedName>
</protein>
<name>A0A934JX45_9GAMM</name>
<dbReference type="Proteomes" id="UP000628710">
    <property type="component" value="Unassembled WGS sequence"/>
</dbReference>
<gene>
    <name evidence="2" type="ORF">I8J31_19300</name>
</gene>
<dbReference type="Pfam" id="PF19077">
    <property type="entry name" value="Big_13"/>
    <property type="match status" value="1"/>
</dbReference>
<dbReference type="EMBL" id="JAEMNX010000033">
    <property type="protein sequence ID" value="MBJ7539822.1"/>
    <property type="molecule type" value="Genomic_DNA"/>
</dbReference>
<dbReference type="RefSeq" id="WP_199470217.1">
    <property type="nucleotide sequence ID" value="NZ_JAEMNX010000033.1"/>
</dbReference>
<dbReference type="Gene3D" id="2.60.40.10">
    <property type="entry name" value="Immunoglobulins"/>
    <property type="match status" value="1"/>
</dbReference>
<sequence length="328" mass="34977">ALETGDVEITVDTTPPEVAITSIEDSNGKIEDESTTDSSVVLFGTAEVGSTVKVYDGDNELGNATVASDGTWSYTATSLSLFKTYYFNAKATDAVGNESAATEDFLIGVFSEALDPNPPSDGPVVVEPIPIPVVDTSVVVFDLTTGMSSSHSGRVFDENVSYTIYIVTDTYDNNKSLDSDSWWSSEEGSNPLGLDDKLVLVSADGSELRGRHGRAVTDVQLRVATSKTFLQGGNMLKLAPSLVWESPATAGRTQPLLFSKGAAYIGVSGLFGRSGTYDLNSLGMNEAYNQARLWEGFSWATLGANNRNEDDLYILQLPTSIAVSQPMS</sequence>
<comment type="caution">
    <text evidence="2">The sequence shown here is derived from an EMBL/GenBank/DDBJ whole genome shotgun (WGS) entry which is preliminary data.</text>
</comment>
<keyword evidence="3" id="KW-1185">Reference proteome</keyword>
<feature type="domain" description="Bacterial Ig-like" evidence="1">
    <location>
        <begin position="14"/>
        <end position="103"/>
    </location>
</feature>
<feature type="non-terminal residue" evidence="2">
    <location>
        <position position="1"/>
    </location>
</feature>
<dbReference type="AlphaFoldDB" id="A0A934JX45"/>
<dbReference type="InterPro" id="IPR044016">
    <property type="entry name" value="Big_13"/>
</dbReference>
<evidence type="ECO:0000313" key="2">
    <source>
        <dbReference type="EMBL" id="MBJ7539822.1"/>
    </source>
</evidence>
<dbReference type="InterPro" id="IPR013783">
    <property type="entry name" value="Ig-like_fold"/>
</dbReference>
<accession>A0A934JX45</accession>
<evidence type="ECO:0000259" key="1">
    <source>
        <dbReference type="Pfam" id="PF19077"/>
    </source>
</evidence>
<reference evidence="2" key="1">
    <citation type="submission" date="2020-12" db="EMBL/GenBank/DDBJ databases">
        <title>Marinomonas arctica sp. nov., a psychrotolerant bacterium isolated from the Arctic.</title>
        <authorList>
            <person name="Zhang Y."/>
        </authorList>
    </citation>
    <scope>NUCLEOTIDE SEQUENCE</scope>
    <source>
        <strain evidence="2">C1424</strain>
    </source>
</reference>
<proteinExistence type="predicted"/>